<dbReference type="Proteomes" id="UP000192678">
    <property type="component" value="Unassembled WGS sequence"/>
</dbReference>
<dbReference type="InterPro" id="IPR023996">
    <property type="entry name" value="TonB-dep_OMP_SusC/RagA"/>
</dbReference>
<dbReference type="InterPro" id="IPR012910">
    <property type="entry name" value="Plug_dom"/>
</dbReference>
<dbReference type="NCBIfam" id="TIGR04056">
    <property type="entry name" value="OMP_RagA_SusC"/>
    <property type="match status" value="1"/>
</dbReference>
<dbReference type="SUPFAM" id="SSF49464">
    <property type="entry name" value="Carboxypeptidase regulatory domain-like"/>
    <property type="match status" value="1"/>
</dbReference>
<dbReference type="InterPro" id="IPR036942">
    <property type="entry name" value="Beta-barrel_TonB_sf"/>
</dbReference>
<dbReference type="STRING" id="475255.SAMN04488101_104230"/>
<reference evidence="9 10" key="1">
    <citation type="submission" date="2017-04" db="EMBL/GenBank/DDBJ databases">
        <authorList>
            <person name="Afonso C.L."/>
            <person name="Miller P.J."/>
            <person name="Scott M.A."/>
            <person name="Spackman E."/>
            <person name="Goraichik I."/>
            <person name="Dimitrov K.M."/>
            <person name="Suarez D.L."/>
            <person name="Swayne D.E."/>
        </authorList>
    </citation>
    <scope>NUCLEOTIDE SEQUENCE [LARGE SCALE GENOMIC DNA]</scope>
    <source>
        <strain evidence="9 10">DSM 19625</strain>
    </source>
</reference>
<dbReference type="InterPro" id="IPR011662">
    <property type="entry name" value="Secretin/TonB_short_N"/>
</dbReference>
<dbReference type="NCBIfam" id="TIGR04057">
    <property type="entry name" value="SusC_RagA_signa"/>
    <property type="match status" value="1"/>
</dbReference>
<evidence type="ECO:0000256" key="1">
    <source>
        <dbReference type="ARBA" id="ARBA00004571"/>
    </source>
</evidence>
<dbReference type="Pfam" id="PF07660">
    <property type="entry name" value="STN"/>
    <property type="match status" value="1"/>
</dbReference>
<evidence type="ECO:0000313" key="9">
    <source>
        <dbReference type="EMBL" id="SMC88096.1"/>
    </source>
</evidence>
<gene>
    <name evidence="9" type="ORF">SAMN04488101_104230</name>
</gene>
<sequence length="1113" mass="123965">MKKNYEELINVKNIRKGECRKIGMLTLLFLALSINVMAQLRPKVSLDVKNVQLSTALDALQKQVKTYIVYNHEEVNAKPKVTLKVKDQSLDNVLEQLLAGSGLKFSFRANSVIIGPKQKDENTGTRKVSITGEVTDENRMPLPRATVSELGTSNGVLSDENGRFRLSVAEDAVLVITYLGMTDQRISVAGKTSFKITMKLKDTTIDEVVVTGIPFNRRTESFTGSASKITREQLLKAGNLNIFQSLKSVEPSLNIQDNLAFGSDPNRMPEMQIRGASSFPDLKGQYATSPNQPLFIVDGFEMTIQKVSDLDINRVESVTILKDASAKALYGSRAGNGVIVIETVKVKAGELRINYTATVGLEMPDLNSYNLVNATEKIDLERQLGAYSRLQPIVGLQYDSLYYANLKEVQSGVNTDWLAQPVRTGITNKHTFGFEAGDDKLRAGLTFFSNNTQGVMKGSERKSLGGALSLTYRYKNVLFRNQLQYTGVKAANSPYGEFSEYARLNPYWRPFNADGSVRKLLGIGPVLSESVYNPMYNATLNTASTSEYTDVTNNTYLEWTLNQNIKVIGRVGFTNTVSGTEVFLPGNHTRFNSFIGDNLFLKGTYDKGNGKSTMVSSDVNVNYSKVWGKHVLYTNVGANIREDNSENYLYSAIGFPNDKMDNIIFAKQYALNGKPSGTESINRELGGLAAANYSFDNRYFADLSVRTTASSQFGTNSRWGSFWSAGAGWNLHNEKFLQGNKTITHLKLRGSMGYTGSQNFNSDQALLLYNYFVDNSYQGMLGTYLNGLANEDLKWQQKLDYNAGLDAEIMSRLNLRVDVYNAITTNLLTDITTPPSLGFDSYKANLGQIRNTGIELKLNYRMLLNPAIRRSLNLFVTGISNTNKIVKISNSLQSITEEQDRLSTRSNKPLVRFQEGQSLDAIWAVPSMGIDPATGKEIFVKLDGTLTETWNANDKVVVGLNQPKVFGNMGANYEYKGFSIGFIAQYKVGGQIYNQTLVDKVENAQLNYNVDNRAYYDSWKKPGDNVLFKSIGVSNALTLATSRFVQDFNELNISSVNVGYDFYRFSFVKKLSLQRLQVMLNMNDVYRFSSVRAERGTAYPFARYGSFTVTANF</sequence>
<evidence type="ECO:0000256" key="6">
    <source>
        <dbReference type="ARBA" id="ARBA00023237"/>
    </source>
</evidence>
<dbReference type="SUPFAM" id="SSF56935">
    <property type="entry name" value="Porins"/>
    <property type="match status" value="1"/>
</dbReference>
<keyword evidence="2 7" id="KW-0813">Transport</keyword>
<dbReference type="InterPro" id="IPR037066">
    <property type="entry name" value="Plug_dom_sf"/>
</dbReference>
<keyword evidence="6 7" id="KW-0998">Cell outer membrane</keyword>
<dbReference type="AlphaFoldDB" id="A0A1W2CT24"/>
<dbReference type="InterPro" id="IPR023997">
    <property type="entry name" value="TonB-dep_OMP_SusC/RagA_CS"/>
</dbReference>
<evidence type="ECO:0000256" key="3">
    <source>
        <dbReference type="ARBA" id="ARBA00022452"/>
    </source>
</evidence>
<name>A0A1W2CT24_9SPHI</name>
<keyword evidence="3 7" id="KW-1134">Transmembrane beta strand</keyword>
<evidence type="ECO:0000256" key="5">
    <source>
        <dbReference type="ARBA" id="ARBA00023136"/>
    </source>
</evidence>
<accession>A0A1W2CT24</accession>
<keyword evidence="4 7" id="KW-0812">Transmembrane</keyword>
<comment type="subcellular location">
    <subcellularLocation>
        <location evidence="1 7">Cell outer membrane</location>
        <topology evidence="1 7">Multi-pass membrane protein</topology>
    </subcellularLocation>
</comment>
<dbReference type="Gene3D" id="2.170.130.10">
    <property type="entry name" value="TonB-dependent receptor, plug domain"/>
    <property type="match status" value="1"/>
</dbReference>
<dbReference type="InterPro" id="IPR039426">
    <property type="entry name" value="TonB-dep_rcpt-like"/>
</dbReference>
<dbReference type="InterPro" id="IPR008969">
    <property type="entry name" value="CarboxyPept-like_regulatory"/>
</dbReference>
<evidence type="ECO:0000313" key="10">
    <source>
        <dbReference type="Proteomes" id="UP000192678"/>
    </source>
</evidence>
<organism evidence="9 10">
    <name type="scientific">Pedobacter nyackensis</name>
    <dbReference type="NCBI Taxonomy" id="475255"/>
    <lineage>
        <taxon>Bacteria</taxon>
        <taxon>Pseudomonadati</taxon>
        <taxon>Bacteroidota</taxon>
        <taxon>Sphingobacteriia</taxon>
        <taxon>Sphingobacteriales</taxon>
        <taxon>Sphingobacteriaceae</taxon>
        <taxon>Pedobacter</taxon>
    </lineage>
</organism>
<keyword evidence="10" id="KW-1185">Reference proteome</keyword>
<dbReference type="PROSITE" id="PS52016">
    <property type="entry name" value="TONB_DEPENDENT_REC_3"/>
    <property type="match status" value="1"/>
</dbReference>
<evidence type="ECO:0000256" key="7">
    <source>
        <dbReference type="PROSITE-ProRule" id="PRU01360"/>
    </source>
</evidence>
<dbReference type="Pfam" id="PF07715">
    <property type="entry name" value="Plug"/>
    <property type="match status" value="1"/>
</dbReference>
<dbReference type="OrthoDB" id="1094723at2"/>
<dbReference type="RefSeq" id="WP_084289337.1">
    <property type="nucleotide sequence ID" value="NZ_FWYB01000004.1"/>
</dbReference>
<proteinExistence type="inferred from homology"/>
<dbReference type="GO" id="GO:0009279">
    <property type="term" value="C:cell outer membrane"/>
    <property type="evidence" value="ECO:0007669"/>
    <property type="project" value="UniProtKB-SubCell"/>
</dbReference>
<protein>
    <submittedName>
        <fullName evidence="9">TonB-linked outer membrane protein, SusC/RagA family</fullName>
    </submittedName>
</protein>
<keyword evidence="5 7" id="KW-0472">Membrane</keyword>
<dbReference type="Pfam" id="PF13715">
    <property type="entry name" value="CarbopepD_reg_2"/>
    <property type="match status" value="1"/>
</dbReference>
<comment type="similarity">
    <text evidence="7">Belongs to the TonB-dependent receptor family.</text>
</comment>
<feature type="domain" description="Secretin/TonB short N-terminal" evidence="8">
    <location>
        <begin position="66"/>
        <end position="117"/>
    </location>
</feature>
<dbReference type="Gene3D" id="3.55.50.30">
    <property type="match status" value="1"/>
</dbReference>
<evidence type="ECO:0000259" key="8">
    <source>
        <dbReference type="SMART" id="SM00965"/>
    </source>
</evidence>
<dbReference type="EMBL" id="FWYB01000004">
    <property type="protein sequence ID" value="SMC88096.1"/>
    <property type="molecule type" value="Genomic_DNA"/>
</dbReference>
<dbReference type="SMART" id="SM00965">
    <property type="entry name" value="STN"/>
    <property type="match status" value="1"/>
</dbReference>
<dbReference type="Gene3D" id="2.40.170.20">
    <property type="entry name" value="TonB-dependent receptor, beta-barrel domain"/>
    <property type="match status" value="1"/>
</dbReference>
<evidence type="ECO:0000256" key="2">
    <source>
        <dbReference type="ARBA" id="ARBA00022448"/>
    </source>
</evidence>
<evidence type="ECO:0000256" key="4">
    <source>
        <dbReference type="ARBA" id="ARBA00022692"/>
    </source>
</evidence>